<dbReference type="Proteomes" id="UP000544122">
    <property type="component" value="Unassembled WGS sequence"/>
</dbReference>
<keyword evidence="3" id="KW-1185">Reference proteome</keyword>
<proteinExistence type="predicted"/>
<dbReference type="EMBL" id="JAAVLX010000004">
    <property type="protein sequence ID" value="NOJ40905.1"/>
    <property type="molecule type" value="Genomic_DNA"/>
</dbReference>
<reference evidence="2 3" key="1">
    <citation type="submission" date="2020-03" db="EMBL/GenBank/DDBJ databases">
        <title>Bradyrhizobium diversity isolated from nodules of Indigofera sp.</title>
        <authorList>
            <person name="Klepa M."/>
            <person name="Helene L."/>
            <person name="Hungria M."/>
        </authorList>
    </citation>
    <scope>NUCLEOTIDE SEQUENCE [LARGE SCALE GENOMIC DNA]</scope>
    <source>
        <strain evidence="2 3">WSM 1791</strain>
    </source>
</reference>
<dbReference type="RefSeq" id="WP_171580131.1">
    <property type="nucleotide sequence ID" value="NZ_JAAVLX010000004.1"/>
</dbReference>
<keyword evidence="1" id="KW-0812">Transmembrane</keyword>
<feature type="transmembrane region" description="Helical" evidence="1">
    <location>
        <begin position="20"/>
        <end position="37"/>
    </location>
</feature>
<gene>
    <name evidence="2" type="ORF">HCN58_15055</name>
</gene>
<keyword evidence="1" id="KW-0472">Membrane</keyword>
<evidence type="ECO:0000313" key="3">
    <source>
        <dbReference type="Proteomes" id="UP000544122"/>
    </source>
</evidence>
<dbReference type="AlphaFoldDB" id="A0A7Y4LWQ4"/>
<sequence>MIAELANHVLTGLLPHPARVGIWLILVLLLVGGFFWGGEKWPRLRESFFAWRYPIAMLLAAYVGYQWHAHDYARSEEARLNEAARLACAKSSLCRKTAVDYLAGKELD</sequence>
<organism evidence="2 3">
    <name type="scientific">Bradyrhizobium australiense</name>
    <dbReference type="NCBI Taxonomy" id="2721161"/>
    <lineage>
        <taxon>Bacteria</taxon>
        <taxon>Pseudomonadati</taxon>
        <taxon>Pseudomonadota</taxon>
        <taxon>Alphaproteobacteria</taxon>
        <taxon>Hyphomicrobiales</taxon>
        <taxon>Nitrobacteraceae</taxon>
        <taxon>Bradyrhizobium</taxon>
    </lineage>
</organism>
<name>A0A7Y4LWQ4_9BRAD</name>
<protein>
    <submittedName>
        <fullName evidence="2">Uncharacterized protein</fullName>
    </submittedName>
</protein>
<comment type="caution">
    <text evidence="2">The sequence shown here is derived from an EMBL/GenBank/DDBJ whole genome shotgun (WGS) entry which is preliminary data.</text>
</comment>
<evidence type="ECO:0000256" key="1">
    <source>
        <dbReference type="SAM" id="Phobius"/>
    </source>
</evidence>
<feature type="transmembrane region" description="Helical" evidence="1">
    <location>
        <begin position="49"/>
        <end position="67"/>
    </location>
</feature>
<keyword evidence="1" id="KW-1133">Transmembrane helix</keyword>
<evidence type="ECO:0000313" key="2">
    <source>
        <dbReference type="EMBL" id="NOJ40905.1"/>
    </source>
</evidence>
<accession>A0A7Y4LWQ4</accession>